<feature type="compositionally biased region" description="Low complexity" evidence="2">
    <location>
        <begin position="177"/>
        <end position="202"/>
    </location>
</feature>
<keyword evidence="4" id="KW-1185">Reference proteome</keyword>
<organism evidence="3 4">
    <name type="scientific">Embleya hyalina</name>
    <dbReference type="NCBI Taxonomy" id="516124"/>
    <lineage>
        <taxon>Bacteria</taxon>
        <taxon>Bacillati</taxon>
        <taxon>Actinomycetota</taxon>
        <taxon>Actinomycetes</taxon>
        <taxon>Kitasatosporales</taxon>
        <taxon>Streptomycetaceae</taxon>
        <taxon>Embleya</taxon>
    </lineage>
</organism>
<keyword evidence="1" id="KW-0175">Coiled coil</keyword>
<evidence type="ECO:0000256" key="1">
    <source>
        <dbReference type="SAM" id="Coils"/>
    </source>
</evidence>
<protein>
    <recommendedName>
        <fullName evidence="5">Copper transporter</fullName>
    </recommendedName>
</protein>
<evidence type="ECO:0000313" key="4">
    <source>
        <dbReference type="Proteomes" id="UP000286931"/>
    </source>
</evidence>
<feature type="compositionally biased region" description="Low complexity" evidence="2">
    <location>
        <begin position="359"/>
        <end position="372"/>
    </location>
</feature>
<feature type="region of interest" description="Disordered" evidence="2">
    <location>
        <begin position="159"/>
        <end position="239"/>
    </location>
</feature>
<dbReference type="OrthoDB" id="4350157at2"/>
<dbReference type="EMBL" id="BIFH01000039">
    <property type="protein sequence ID" value="GCE00458.1"/>
    <property type="molecule type" value="Genomic_DNA"/>
</dbReference>
<dbReference type="Proteomes" id="UP000286931">
    <property type="component" value="Unassembled WGS sequence"/>
</dbReference>
<gene>
    <name evidence="3" type="ORF">EHYA_08183</name>
</gene>
<feature type="coiled-coil region" evidence="1">
    <location>
        <begin position="34"/>
        <end position="61"/>
    </location>
</feature>
<dbReference type="AlphaFoldDB" id="A0A401Z0V6"/>
<sequence length="383" mass="37981">MIDFRYHVVSIIAVFLALSVGLVLGASFLKEAAVSGLDQSVQDLARNNEGLRREVDRANAGQRYLNGIMGTVGPELTKGRLAGHKAVVVSLPGADTKLADSTVKLLDGASATVTGQVSVKGQWTDAKRENELVTALGANALAFPTGTATERAAKVLAGAITEKMPPIQGGTPGSTPGGSTTPPASGAPSTGAPASGTPATGTPGAGASSGTGTTSAPPAGGPGTGQTPGTTGTTTPGTHNAQAATEALTKLKEAGFIDVKDNPAVGADLVVVIAPSGATSGEDPGRTNNAYLALARALDGGGNGTVMAGTASAAQENGVIWALRRNDQTAKAVSTVDTADTPVGQVAVVWSLVVEDKQGTSGQYGTTGTTDGPLPELPKKETP</sequence>
<reference evidence="3 4" key="1">
    <citation type="submission" date="2018-12" db="EMBL/GenBank/DDBJ databases">
        <title>Draft genome sequence of Embleya hyalina NBRC 13850T.</title>
        <authorList>
            <person name="Komaki H."/>
            <person name="Hosoyama A."/>
            <person name="Kimura A."/>
            <person name="Ichikawa N."/>
            <person name="Tamura T."/>
        </authorList>
    </citation>
    <scope>NUCLEOTIDE SEQUENCE [LARGE SCALE GENOMIC DNA]</scope>
    <source>
        <strain evidence="3 4">NBRC 13850</strain>
    </source>
</reference>
<proteinExistence type="predicted"/>
<evidence type="ECO:0000256" key="2">
    <source>
        <dbReference type="SAM" id="MobiDB-lite"/>
    </source>
</evidence>
<dbReference type="InterPro" id="IPR021522">
    <property type="entry name" value="MctB"/>
</dbReference>
<feature type="compositionally biased region" description="Low complexity" evidence="2">
    <location>
        <begin position="227"/>
        <end position="238"/>
    </location>
</feature>
<accession>A0A401Z0V6</accession>
<dbReference type="GO" id="GO:0055070">
    <property type="term" value="P:copper ion homeostasis"/>
    <property type="evidence" value="ECO:0007669"/>
    <property type="project" value="InterPro"/>
</dbReference>
<dbReference type="GO" id="GO:0016020">
    <property type="term" value="C:membrane"/>
    <property type="evidence" value="ECO:0007669"/>
    <property type="project" value="InterPro"/>
</dbReference>
<evidence type="ECO:0000313" key="3">
    <source>
        <dbReference type="EMBL" id="GCE00458.1"/>
    </source>
</evidence>
<dbReference type="RefSeq" id="WP_160161736.1">
    <property type="nucleotide sequence ID" value="NZ_BIFH01000039.1"/>
</dbReference>
<evidence type="ECO:0008006" key="5">
    <source>
        <dbReference type="Google" id="ProtNLM"/>
    </source>
</evidence>
<comment type="caution">
    <text evidence="3">The sequence shown here is derived from an EMBL/GenBank/DDBJ whole genome shotgun (WGS) entry which is preliminary data.</text>
</comment>
<name>A0A401Z0V6_9ACTN</name>
<dbReference type="Pfam" id="PF11382">
    <property type="entry name" value="MctB"/>
    <property type="match status" value="2"/>
</dbReference>
<feature type="region of interest" description="Disordered" evidence="2">
    <location>
        <begin position="359"/>
        <end position="383"/>
    </location>
</feature>